<dbReference type="OrthoDB" id="440676at2759"/>
<feature type="compositionally biased region" description="Polar residues" evidence="1">
    <location>
        <begin position="36"/>
        <end position="45"/>
    </location>
</feature>
<comment type="caution">
    <text evidence="2">The sequence shown here is derived from an EMBL/GenBank/DDBJ whole genome shotgun (WGS) entry which is preliminary data.</text>
</comment>
<dbReference type="Proteomes" id="UP000789831">
    <property type="component" value="Unassembled WGS sequence"/>
</dbReference>
<feature type="compositionally biased region" description="Polar residues" evidence="1">
    <location>
        <begin position="151"/>
        <end position="169"/>
    </location>
</feature>
<feature type="region of interest" description="Disordered" evidence="1">
    <location>
        <begin position="149"/>
        <end position="172"/>
    </location>
</feature>
<reference evidence="2" key="1">
    <citation type="submission" date="2021-06" db="EMBL/GenBank/DDBJ databases">
        <authorList>
            <person name="Kallberg Y."/>
            <person name="Tangrot J."/>
            <person name="Rosling A."/>
        </authorList>
    </citation>
    <scope>NUCLEOTIDE SEQUENCE</scope>
    <source>
        <strain evidence="2">MT106</strain>
    </source>
</reference>
<feature type="compositionally biased region" description="Low complexity" evidence="1">
    <location>
        <begin position="217"/>
        <end position="228"/>
    </location>
</feature>
<organism evidence="2 3">
    <name type="scientific">Ambispora gerdemannii</name>
    <dbReference type="NCBI Taxonomy" id="144530"/>
    <lineage>
        <taxon>Eukaryota</taxon>
        <taxon>Fungi</taxon>
        <taxon>Fungi incertae sedis</taxon>
        <taxon>Mucoromycota</taxon>
        <taxon>Glomeromycotina</taxon>
        <taxon>Glomeromycetes</taxon>
        <taxon>Archaeosporales</taxon>
        <taxon>Ambisporaceae</taxon>
        <taxon>Ambispora</taxon>
    </lineage>
</organism>
<evidence type="ECO:0000313" key="2">
    <source>
        <dbReference type="EMBL" id="CAG8444768.1"/>
    </source>
</evidence>
<feature type="region of interest" description="Disordered" evidence="1">
    <location>
        <begin position="274"/>
        <end position="308"/>
    </location>
</feature>
<feature type="compositionally biased region" description="Low complexity" evidence="1">
    <location>
        <begin position="1"/>
        <end position="10"/>
    </location>
</feature>
<dbReference type="EMBL" id="CAJVPL010000088">
    <property type="protein sequence ID" value="CAG8444768.1"/>
    <property type="molecule type" value="Genomic_DNA"/>
</dbReference>
<name>A0A9N8VAY5_9GLOM</name>
<feature type="compositionally biased region" description="Basic residues" evidence="1">
    <location>
        <begin position="46"/>
        <end position="63"/>
    </location>
</feature>
<feature type="region of interest" description="Disordered" evidence="1">
    <location>
        <begin position="215"/>
        <end position="261"/>
    </location>
</feature>
<evidence type="ECO:0000256" key="1">
    <source>
        <dbReference type="SAM" id="MobiDB-lite"/>
    </source>
</evidence>
<evidence type="ECO:0000313" key="3">
    <source>
        <dbReference type="Proteomes" id="UP000789831"/>
    </source>
</evidence>
<feature type="compositionally biased region" description="Polar residues" evidence="1">
    <location>
        <begin position="287"/>
        <end position="297"/>
    </location>
</feature>
<proteinExistence type="predicted"/>
<accession>A0A9N8VAY5</accession>
<gene>
    <name evidence="2" type="ORF">AGERDE_LOCUS1329</name>
</gene>
<dbReference type="AlphaFoldDB" id="A0A9N8VAY5"/>
<protein>
    <submittedName>
        <fullName evidence="2">5574_t:CDS:1</fullName>
    </submittedName>
</protein>
<keyword evidence="3" id="KW-1185">Reference proteome</keyword>
<sequence>MKSDSETSSSSEDEDEDGWLVPEGYLSEDEEIQESDVASSETTPTKSRHSKKSNRDHHQKRPKIVQPLKPIAIGSLFEDEFGDKNHPLAEYQMLILTKDSLPLNPFAATQVIPNETSSTLPIVIKSNIKGKGRGIFTTTATAHTTHEAENLLSQNKPKAASNSGPGQTMSSALTLSSTSQYTITDSQSMNRGSGSNSMNSMMFTWALSPPKTPNMVTSETDTNSITTTGLQIKPWVPKSSKPDSTPKIQDAATPFPGTSVTNVSSTSTVDLIADDSNKRKRDKEGQLLNQDANSSSTKKLKKLPEDGTGISTIVAETITTKEPSFMLID</sequence>
<feature type="region of interest" description="Disordered" evidence="1">
    <location>
        <begin position="1"/>
        <end position="67"/>
    </location>
</feature>